<keyword evidence="1" id="KW-1133">Transmembrane helix</keyword>
<feature type="transmembrane region" description="Helical" evidence="1">
    <location>
        <begin position="134"/>
        <end position="156"/>
    </location>
</feature>
<protein>
    <recommendedName>
        <fullName evidence="2">DUF6535 domain-containing protein</fullName>
    </recommendedName>
</protein>
<evidence type="ECO:0000259" key="2">
    <source>
        <dbReference type="Pfam" id="PF20153"/>
    </source>
</evidence>
<sequence length="160" mass="17398">MSVSLSVDGHLLTLSLTLRSRLPSVDSSHQPLGSSWASQDTKSHFWVTYTQEAADHDGQILEKYNSNMDIVLIFAGLFSAVTTTFTVTMESNLVPDPTTETNILLKKLIHTVDNSSFSGDNFDIQWSGPGSTDILIQSLMYASLSASLLAALGAMLGKQW</sequence>
<dbReference type="AlphaFoldDB" id="A0A1B7N263"/>
<evidence type="ECO:0000313" key="3">
    <source>
        <dbReference type="EMBL" id="OAX38936.1"/>
    </source>
</evidence>
<accession>A0A1B7N263</accession>
<keyword evidence="4" id="KW-1185">Reference proteome</keyword>
<evidence type="ECO:0000313" key="4">
    <source>
        <dbReference type="Proteomes" id="UP000092154"/>
    </source>
</evidence>
<dbReference type="Pfam" id="PF20153">
    <property type="entry name" value="DUF6535"/>
    <property type="match status" value="1"/>
</dbReference>
<feature type="non-terminal residue" evidence="3">
    <location>
        <position position="160"/>
    </location>
</feature>
<feature type="transmembrane region" description="Helical" evidence="1">
    <location>
        <begin position="70"/>
        <end position="89"/>
    </location>
</feature>
<feature type="domain" description="DUF6535" evidence="2">
    <location>
        <begin position="46"/>
        <end position="160"/>
    </location>
</feature>
<dbReference type="STRING" id="1314800.A0A1B7N263"/>
<dbReference type="EMBL" id="KV448270">
    <property type="protein sequence ID" value="OAX38936.1"/>
    <property type="molecule type" value="Genomic_DNA"/>
</dbReference>
<keyword evidence="1" id="KW-0472">Membrane</keyword>
<reference evidence="3 4" key="1">
    <citation type="submission" date="2016-06" db="EMBL/GenBank/DDBJ databases">
        <title>Comparative genomics of the ectomycorrhizal sister species Rhizopogon vinicolor and Rhizopogon vesiculosus (Basidiomycota: Boletales) reveals a divergence of the mating type B locus.</title>
        <authorList>
            <consortium name="DOE Joint Genome Institute"/>
            <person name="Mujic A.B."/>
            <person name="Kuo A."/>
            <person name="Tritt A."/>
            <person name="Lipzen A."/>
            <person name="Chen C."/>
            <person name="Johnson J."/>
            <person name="Sharma A."/>
            <person name="Barry K."/>
            <person name="Grigoriev I.V."/>
            <person name="Spatafora J.W."/>
        </authorList>
    </citation>
    <scope>NUCLEOTIDE SEQUENCE [LARGE SCALE GENOMIC DNA]</scope>
    <source>
        <strain evidence="3 4">AM-OR11-026</strain>
    </source>
</reference>
<gene>
    <name evidence="3" type="ORF">K503DRAFT_690621</name>
</gene>
<keyword evidence="1" id="KW-0812">Transmembrane</keyword>
<dbReference type="InterPro" id="IPR045338">
    <property type="entry name" value="DUF6535"/>
</dbReference>
<name>A0A1B7N263_9AGAM</name>
<evidence type="ECO:0000256" key="1">
    <source>
        <dbReference type="SAM" id="Phobius"/>
    </source>
</evidence>
<dbReference type="Proteomes" id="UP000092154">
    <property type="component" value="Unassembled WGS sequence"/>
</dbReference>
<organism evidence="3 4">
    <name type="scientific">Rhizopogon vinicolor AM-OR11-026</name>
    <dbReference type="NCBI Taxonomy" id="1314800"/>
    <lineage>
        <taxon>Eukaryota</taxon>
        <taxon>Fungi</taxon>
        <taxon>Dikarya</taxon>
        <taxon>Basidiomycota</taxon>
        <taxon>Agaricomycotina</taxon>
        <taxon>Agaricomycetes</taxon>
        <taxon>Agaricomycetidae</taxon>
        <taxon>Boletales</taxon>
        <taxon>Suillineae</taxon>
        <taxon>Rhizopogonaceae</taxon>
        <taxon>Rhizopogon</taxon>
    </lineage>
</organism>
<dbReference type="InParanoid" id="A0A1B7N263"/>
<dbReference type="OrthoDB" id="2686251at2759"/>
<proteinExistence type="predicted"/>